<gene>
    <name evidence="2" type="ORF">BV898_02141</name>
</gene>
<keyword evidence="1" id="KW-0472">Membrane</keyword>
<dbReference type="AlphaFoldDB" id="A0A1W0X9X0"/>
<evidence type="ECO:0008006" key="4">
    <source>
        <dbReference type="Google" id="ProtNLM"/>
    </source>
</evidence>
<evidence type="ECO:0000256" key="1">
    <source>
        <dbReference type="SAM" id="Phobius"/>
    </source>
</evidence>
<dbReference type="SUPFAM" id="SSF53822">
    <property type="entry name" value="Periplasmic binding protein-like I"/>
    <property type="match status" value="1"/>
</dbReference>
<accession>A0A1W0X9X0</accession>
<proteinExistence type="predicted"/>
<comment type="caution">
    <text evidence="2">The sequence shown here is derived from an EMBL/GenBank/DDBJ whole genome shotgun (WGS) entry which is preliminary data.</text>
</comment>
<sequence>MVPFLLNPGLTISFSVEIVTVGNMYPNAPGAIPFVGPAFETAVADLRQKYGAIFEVKHTYLVDRKYANAVELAFGIEVMTASWYYDRERTPANLTVLIFGGSNEAYPLNRLAESWKTLMITSVVNGPRDRRFASTWISGSCVSVVTYERLFQLLLTKYGWRSVYIVLDVSSNLFYTAMSGSLVYIAVEIFQHPQFGSFSWRYEDKDDDLVKEAYRSVLLLGPDESMYDIPSVKLIQEWKDRTRTLYNFTYTDNNPYVVASYTSVMMFGALLNETLAGSMSTGVQNGITLASKFLNRTFDLSYTTIFIDGSGERRTDLVVRDLDISTGIFEPKLLLSKNKNAFQRLGDIDWSSRLNIPPPNEPECGYRDNRVGKSCSQGGTTNLIAGVMVILLATVVCVAAWVR</sequence>
<reference evidence="3" key="1">
    <citation type="submission" date="2017-01" db="EMBL/GenBank/DDBJ databases">
        <title>Comparative genomics of anhydrobiosis in the tardigrade Hypsibius dujardini.</title>
        <authorList>
            <person name="Yoshida Y."/>
            <person name="Koutsovoulos G."/>
            <person name="Laetsch D."/>
            <person name="Stevens L."/>
            <person name="Kumar S."/>
            <person name="Horikawa D."/>
            <person name="Ishino K."/>
            <person name="Komine S."/>
            <person name="Tomita M."/>
            <person name="Blaxter M."/>
            <person name="Arakawa K."/>
        </authorList>
    </citation>
    <scope>NUCLEOTIDE SEQUENCE [LARGE SCALE GENOMIC DNA]</scope>
    <source>
        <strain evidence="3">Z151</strain>
    </source>
</reference>
<feature type="transmembrane region" description="Helical" evidence="1">
    <location>
        <begin position="383"/>
        <end position="402"/>
    </location>
</feature>
<protein>
    <recommendedName>
        <fullName evidence="4">Receptor ligand binding region domain-containing protein</fullName>
    </recommendedName>
</protein>
<evidence type="ECO:0000313" key="2">
    <source>
        <dbReference type="EMBL" id="OQV24194.1"/>
    </source>
</evidence>
<dbReference type="OrthoDB" id="10612520at2759"/>
<keyword evidence="1" id="KW-0812">Transmembrane</keyword>
<name>A0A1W0X9X0_HYPEX</name>
<organism evidence="2 3">
    <name type="scientific">Hypsibius exemplaris</name>
    <name type="common">Freshwater tardigrade</name>
    <dbReference type="NCBI Taxonomy" id="2072580"/>
    <lineage>
        <taxon>Eukaryota</taxon>
        <taxon>Metazoa</taxon>
        <taxon>Ecdysozoa</taxon>
        <taxon>Tardigrada</taxon>
        <taxon>Eutardigrada</taxon>
        <taxon>Parachela</taxon>
        <taxon>Hypsibioidea</taxon>
        <taxon>Hypsibiidae</taxon>
        <taxon>Hypsibius</taxon>
    </lineage>
</organism>
<dbReference type="Gene3D" id="3.40.50.2300">
    <property type="match status" value="1"/>
</dbReference>
<keyword evidence="3" id="KW-1185">Reference proteome</keyword>
<keyword evidence="1" id="KW-1133">Transmembrane helix</keyword>
<dbReference type="Proteomes" id="UP000192578">
    <property type="component" value="Unassembled WGS sequence"/>
</dbReference>
<dbReference type="InterPro" id="IPR028082">
    <property type="entry name" value="Peripla_BP_I"/>
</dbReference>
<dbReference type="EMBL" id="MTYJ01000008">
    <property type="protein sequence ID" value="OQV24194.1"/>
    <property type="molecule type" value="Genomic_DNA"/>
</dbReference>
<evidence type="ECO:0000313" key="3">
    <source>
        <dbReference type="Proteomes" id="UP000192578"/>
    </source>
</evidence>